<dbReference type="Proteomes" id="UP000612746">
    <property type="component" value="Unassembled WGS sequence"/>
</dbReference>
<feature type="compositionally biased region" description="Pro residues" evidence="1">
    <location>
        <begin position="768"/>
        <end position="784"/>
    </location>
</feature>
<sequence length="845" mass="94825">MPLAKLFGNKRKERTETTVNADPAHLHSSMDNYTQFGPMSARAKSPSDILDFSGYPRLEPTYSNKNYTTQPQVLPKGKPLSALPPPTKLDSGSPPLAMPKPKHAIPPAKQVLIGEEGDKTEIEGEGRPVYETSTHLPPGRSSASSTGYMGEREDSSELDASPDHIRGHSDNEGSTGPRSNRVSPWQQQERASSNEEGKGVFAQKKPLLAPQAEPPHTPPSMFAPSSSNVSVKSIASELRPSLQQPLPLVHEEDEDYDNSPILLSSTNNPTATTVEDGSPPTPNSPILTTVVRDDPSTTHQASNSRSYSSPAHSYMELVDLRQQMSAIRLEREEWKERENQHRKREQEMLEQINRTQEQLQLALSSGGFLNGGLDSRPHTPEDEMSVLSPASKPNQLGPALEDGSVSDDREYYSLPPSRTRRERQELSDYADEPSEYSEEELPREYRRHRRSYHEDDEEDDHPEYFYTPSSRRSSRYYERPRSYEPEYERRRHHHRSYTPPSLDSDLSGDYSPEFIGSYSRRRDDDGRYDFVDIRGRELYSDEELPEFVTPRSRSRTPSRRSLSRNESINRNASRSGSRNHSRSASRSESRSQNRSRNSNHNLSRRSSSRRHSSHHAPEDYYEQELYSVPRSSSRKHRRTRSSGSMRMPPPHPADMHFADWPDMHEPYYPMPEPHFPMHPPFHGMQHPAMASHMSLPELGMGHEPPQQAPPPPQAPVNTAPQQDPSTPRPANEGPMSKDGPRGILRKPSGSLHSMTPQRLPPQGQLGPQHPPFPMQHFGPPPPHMMGPMSHHGGPFPSPGMGGHMGFPPHGMFPPQGGPPPWHGQQQMQGGPMGGGGPPGRPSRKS</sequence>
<reference evidence="2" key="1">
    <citation type="submission" date="2020-12" db="EMBL/GenBank/DDBJ databases">
        <title>Metabolic potential, ecology and presence of endohyphal bacteria is reflected in genomic diversity of Mucoromycotina.</title>
        <authorList>
            <person name="Muszewska A."/>
            <person name="Okrasinska A."/>
            <person name="Steczkiewicz K."/>
            <person name="Drgas O."/>
            <person name="Orlowska M."/>
            <person name="Perlinska-Lenart U."/>
            <person name="Aleksandrzak-Piekarczyk T."/>
            <person name="Szatraj K."/>
            <person name="Zielenkiewicz U."/>
            <person name="Pilsyk S."/>
            <person name="Malc E."/>
            <person name="Mieczkowski P."/>
            <person name="Kruszewska J.S."/>
            <person name="Biernat P."/>
            <person name="Pawlowska J."/>
        </authorList>
    </citation>
    <scope>NUCLEOTIDE SEQUENCE</scope>
    <source>
        <strain evidence="2">WA0000051536</strain>
    </source>
</reference>
<feature type="compositionally biased region" description="Polar residues" evidence="1">
    <location>
        <begin position="172"/>
        <end position="191"/>
    </location>
</feature>
<feature type="region of interest" description="Disordered" evidence="1">
    <location>
        <begin position="695"/>
        <end position="845"/>
    </location>
</feature>
<dbReference type="EMBL" id="JAEPRA010000008">
    <property type="protein sequence ID" value="KAG2181793.1"/>
    <property type="molecule type" value="Genomic_DNA"/>
</dbReference>
<evidence type="ECO:0000256" key="1">
    <source>
        <dbReference type="SAM" id="MobiDB-lite"/>
    </source>
</evidence>
<keyword evidence="3" id="KW-1185">Reference proteome</keyword>
<feature type="compositionally biased region" description="Polar residues" evidence="1">
    <location>
        <begin position="261"/>
        <end position="275"/>
    </location>
</feature>
<feature type="compositionally biased region" description="Low complexity" evidence="1">
    <location>
        <begin position="592"/>
        <end position="601"/>
    </location>
</feature>
<feature type="compositionally biased region" description="Low complexity" evidence="1">
    <location>
        <begin position="805"/>
        <end position="814"/>
    </location>
</feature>
<name>A0A8H7UJ77_9FUNG</name>
<gene>
    <name evidence="2" type="ORF">INT44_008608</name>
</gene>
<evidence type="ECO:0000313" key="2">
    <source>
        <dbReference type="EMBL" id="KAG2181793.1"/>
    </source>
</evidence>
<feature type="compositionally biased region" description="Polar residues" evidence="1">
    <location>
        <begin position="61"/>
        <end position="72"/>
    </location>
</feature>
<accession>A0A8H7UJ77</accession>
<feature type="compositionally biased region" description="Low complexity" evidence="1">
    <location>
        <begin position="225"/>
        <end position="236"/>
    </location>
</feature>
<feature type="compositionally biased region" description="Basic and acidic residues" evidence="1">
    <location>
        <begin position="475"/>
        <end position="489"/>
    </location>
</feature>
<feature type="compositionally biased region" description="Polar residues" evidence="1">
    <location>
        <begin position="131"/>
        <end position="147"/>
    </location>
</feature>
<feature type="compositionally biased region" description="Polar residues" evidence="1">
    <location>
        <begin position="297"/>
        <end position="311"/>
    </location>
</feature>
<feature type="compositionally biased region" description="Acidic residues" evidence="1">
    <location>
        <begin position="428"/>
        <end position="441"/>
    </location>
</feature>
<feature type="compositionally biased region" description="Basic and acidic residues" evidence="1">
    <location>
        <begin position="150"/>
        <end position="171"/>
    </location>
</feature>
<feature type="compositionally biased region" description="Basic and acidic residues" evidence="1">
    <location>
        <begin position="333"/>
        <end position="347"/>
    </location>
</feature>
<feature type="compositionally biased region" description="Basic and acidic residues" evidence="1">
    <location>
        <begin position="520"/>
        <end position="539"/>
    </location>
</feature>
<dbReference type="AlphaFoldDB" id="A0A8H7UJ77"/>
<dbReference type="OrthoDB" id="2290328at2759"/>
<organism evidence="2 3">
    <name type="scientific">Umbelopsis vinacea</name>
    <dbReference type="NCBI Taxonomy" id="44442"/>
    <lineage>
        <taxon>Eukaryota</taxon>
        <taxon>Fungi</taxon>
        <taxon>Fungi incertae sedis</taxon>
        <taxon>Mucoromycota</taxon>
        <taxon>Mucoromycotina</taxon>
        <taxon>Umbelopsidomycetes</taxon>
        <taxon>Umbelopsidales</taxon>
        <taxon>Umbelopsidaceae</taxon>
        <taxon>Umbelopsis</taxon>
    </lineage>
</organism>
<feature type="compositionally biased region" description="Basic and acidic residues" evidence="1">
    <location>
        <begin position="116"/>
        <end position="128"/>
    </location>
</feature>
<feature type="compositionally biased region" description="Polar residues" evidence="1">
    <location>
        <begin position="352"/>
        <end position="363"/>
    </location>
</feature>
<comment type="caution">
    <text evidence="2">The sequence shown here is derived from an EMBL/GenBank/DDBJ whole genome shotgun (WGS) entry which is preliminary data.</text>
</comment>
<feature type="region of interest" description="Disordered" evidence="1">
    <location>
        <begin position="333"/>
        <end position="657"/>
    </location>
</feature>
<evidence type="ECO:0000313" key="3">
    <source>
        <dbReference type="Proteomes" id="UP000612746"/>
    </source>
</evidence>
<feature type="compositionally biased region" description="Basic residues" evidence="1">
    <location>
        <begin position="602"/>
        <end position="614"/>
    </location>
</feature>
<proteinExistence type="predicted"/>
<protein>
    <submittedName>
        <fullName evidence="2">Uncharacterized protein</fullName>
    </submittedName>
</protein>
<feature type="compositionally biased region" description="Low complexity" evidence="1">
    <location>
        <begin position="785"/>
        <end position="794"/>
    </location>
</feature>
<feature type="compositionally biased region" description="Basic residues" evidence="1">
    <location>
        <begin position="552"/>
        <end position="562"/>
    </location>
</feature>
<feature type="region of interest" description="Disordered" evidence="1">
    <location>
        <begin position="1"/>
        <end position="314"/>
    </location>
</feature>
<feature type="compositionally biased region" description="Low complexity" evidence="1">
    <location>
        <begin position="756"/>
        <end position="767"/>
    </location>
</feature>